<evidence type="ECO:0000313" key="3">
    <source>
        <dbReference type="Proteomes" id="UP001301769"/>
    </source>
</evidence>
<protein>
    <recommendedName>
        <fullName evidence="1">Heterokaryon incompatibility domain-containing protein</fullName>
    </recommendedName>
</protein>
<name>A0AAN6XXH2_9PEZI</name>
<dbReference type="EMBL" id="MU858299">
    <property type="protein sequence ID" value="KAK4207380.1"/>
    <property type="molecule type" value="Genomic_DNA"/>
</dbReference>
<keyword evidence="3" id="KW-1185">Reference proteome</keyword>
<dbReference type="InterPro" id="IPR010730">
    <property type="entry name" value="HET"/>
</dbReference>
<gene>
    <name evidence="2" type="ORF">QBC37DRAFT_96378</name>
</gene>
<sequence length="968" mass="108992">MDIFLTPETPIRPVPHAECFPDPDDTNDPFSRWDGGPFLSYAHRKNILHMIPLGLRHGNHRENSTVAFTELINPTDLDQQHKIFTTWFFFGLLAEFLGSNRQEDPDRAPDEADWETNQRQIYEYFVTSVWPPVFPPPDAESAAATESKKKDTNNETKRYLTAQLVPQLLVPNITPTINNLPSTEARQKRINYLGRCLQMTAHYVANTLSKSFSPPALTAICGLAELFSVYLMVNISVYKTFGPDIVPPPTGVGFDFKGRYLSPGSSPREQMTQHGGWCKSDLGRINSVYQRLATAHYISLLDRHVTGRRGEHGACEETICLTAQIDNKTYKLSHADEAAGCECAEFDLDMEAVRNVLLGSESWPILVFEEVAGADGAEVEVRLGVKEFVKGVDEYVALSHVWADGLGNTRGNSLQKCQIARLQRLISGVEKAVHVANPSQPRPKYHLWIDTLCCPVASLNPDTNGISLMRMKSVYECAAHVLVLDLALSVHEVGPLTAVEALLRVFASSIWMRRLWTLQEGVLAQSLFFQFKDQPVHAKSLMNMVANAKDFRYQVLWVDISNEWNRLNDVDLVAADARDRYRHKMYRWIRGALDFRAVTYASDEAICIATLFGMDIRRIIKASQGEKDDTVMAEKRMCELWSMMAERDEGGIPERIVFIVDDPLTTEGFQWAPRSLLTSADKGGNSSYRTLGFASKEWTDEANQKTERGGYLTPYGLAADLPALVIAAKPLAGGMGLHDWDGVLGPHEEDMVYFYHQEAETWYRIMDWHTAQGTPSGTTVRALKDYDGMVAARPLCSSLDSGRIALIKSETDDPYNAMMWLMVQILDDGPVQPPAGSCVSDKPGWRARWLHKVIVAQVHQPEVMVLETMRKVSREVAENEQESTREFIHAKELGTTENGAYRAARESLRRKLKDTMARAWREEPGFAEAVETTYGQGLEEYIWASAPKFFSHERLAKATAVNHRWFID</sequence>
<evidence type="ECO:0000259" key="1">
    <source>
        <dbReference type="Pfam" id="PF06985"/>
    </source>
</evidence>
<proteinExistence type="predicted"/>
<reference evidence="2" key="1">
    <citation type="journal article" date="2023" name="Mol. Phylogenet. Evol.">
        <title>Genome-scale phylogeny and comparative genomics of the fungal order Sordariales.</title>
        <authorList>
            <person name="Hensen N."/>
            <person name="Bonometti L."/>
            <person name="Westerberg I."/>
            <person name="Brannstrom I.O."/>
            <person name="Guillou S."/>
            <person name="Cros-Aarteil S."/>
            <person name="Calhoun S."/>
            <person name="Haridas S."/>
            <person name="Kuo A."/>
            <person name="Mondo S."/>
            <person name="Pangilinan J."/>
            <person name="Riley R."/>
            <person name="LaButti K."/>
            <person name="Andreopoulos B."/>
            <person name="Lipzen A."/>
            <person name="Chen C."/>
            <person name="Yan M."/>
            <person name="Daum C."/>
            <person name="Ng V."/>
            <person name="Clum A."/>
            <person name="Steindorff A."/>
            <person name="Ohm R.A."/>
            <person name="Martin F."/>
            <person name="Silar P."/>
            <person name="Natvig D.O."/>
            <person name="Lalanne C."/>
            <person name="Gautier V."/>
            <person name="Ament-Velasquez S.L."/>
            <person name="Kruys A."/>
            <person name="Hutchinson M.I."/>
            <person name="Powell A.J."/>
            <person name="Barry K."/>
            <person name="Miller A.N."/>
            <person name="Grigoriev I.V."/>
            <person name="Debuchy R."/>
            <person name="Gladieux P."/>
            <person name="Hiltunen Thoren M."/>
            <person name="Johannesson H."/>
        </authorList>
    </citation>
    <scope>NUCLEOTIDE SEQUENCE</scope>
    <source>
        <strain evidence="2">PSN293</strain>
    </source>
</reference>
<comment type="caution">
    <text evidence="2">The sequence shown here is derived from an EMBL/GenBank/DDBJ whole genome shotgun (WGS) entry which is preliminary data.</text>
</comment>
<evidence type="ECO:0000313" key="2">
    <source>
        <dbReference type="EMBL" id="KAK4207380.1"/>
    </source>
</evidence>
<dbReference type="AlphaFoldDB" id="A0AAN6XXH2"/>
<feature type="domain" description="Heterokaryon incompatibility" evidence="1">
    <location>
        <begin position="395"/>
        <end position="484"/>
    </location>
</feature>
<dbReference type="Proteomes" id="UP001301769">
    <property type="component" value="Unassembled WGS sequence"/>
</dbReference>
<dbReference type="PANTHER" id="PTHR39596:SF2">
    <property type="entry name" value="HET DOMAIN PROTEIN (AFU_ORTHOLOGUE AFUA_1G17550)-RELATED"/>
    <property type="match status" value="1"/>
</dbReference>
<reference evidence="2" key="2">
    <citation type="submission" date="2023-05" db="EMBL/GenBank/DDBJ databases">
        <authorList>
            <consortium name="Lawrence Berkeley National Laboratory"/>
            <person name="Steindorff A."/>
            <person name="Hensen N."/>
            <person name="Bonometti L."/>
            <person name="Westerberg I."/>
            <person name="Brannstrom I.O."/>
            <person name="Guillou S."/>
            <person name="Cros-Aarteil S."/>
            <person name="Calhoun S."/>
            <person name="Haridas S."/>
            <person name="Kuo A."/>
            <person name="Mondo S."/>
            <person name="Pangilinan J."/>
            <person name="Riley R."/>
            <person name="Labutti K."/>
            <person name="Andreopoulos B."/>
            <person name="Lipzen A."/>
            <person name="Chen C."/>
            <person name="Yanf M."/>
            <person name="Daum C."/>
            <person name="Ng V."/>
            <person name="Clum A."/>
            <person name="Ohm R."/>
            <person name="Martin F."/>
            <person name="Silar P."/>
            <person name="Natvig D."/>
            <person name="Lalanne C."/>
            <person name="Gautier V."/>
            <person name="Ament-Velasquez S.L."/>
            <person name="Kruys A."/>
            <person name="Hutchinson M.I."/>
            <person name="Powell A.J."/>
            <person name="Barry K."/>
            <person name="Miller A.N."/>
            <person name="Grigoriev I.V."/>
            <person name="Debuchy R."/>
            <person name="Gladieux P."/>
            <person name="Thoren M.H."/>
            <person name="Johannesson H."/>
        </authorList>
    </citation>
    <scope>NUCLEOTIDE SEQUENCE</scope>
    <source>
        <strain evidence="2">PSN293</strain>
    </source>
</reference>
<organism evidence="2 3">
    <name type="scientific">Rhypophila decipiens</name>
    <dbReference type="NCBI Taxonomy" id="261697"/>
    <lineage>
        <taxon>Eukaryota</taxon>
        <taxon>Fungi</taxon>
        <taxon>Dikarya</taxon>
        <taxon>Ascomycota</taxon>
        <taxon>Pezizomycotina</taxon>
        <taxon>Sordariomycetes</taxon>
        <taxon>Sordariomycetidae</taxon>
        <taxon>Sordariales</taxon>
        <taxon>Naviculisporaceae</taxon>
        <taxon>Rhypophila</taxon>
    </lineage>
</organism>
<accession>A0AAN6XXH2</accession>
<dbReference type="PANTHER" id="PTHR39596">
    <property type="match status" value="1"/>
</dbReference>
<dbReference type="Pfam" id="PF06985">
    <property type="entry name" value="HET"/>
    <property type="match status" value="1"/>
</dbReference>